<dbReference type="AlphaFoldDB" id="A0AAW1CM47"/>
<name>A0AAW1CM47_9HEMI</name>
<evidence type="ECO:0000313" key="1">
    <source>
        <dbReference type="EMBL" id="KAK9499496.1"/>
    </source>
</evidence>
<protein>
    <submittedName>
        <fullName evidence="1">Uncharacterized protein</fullName>
    </submittedName>
</protein>
<dbReference type="GO" id="GO:0007411">
    <property type="term" value="P:axon guidance"/>
    <property type="evidence" value="ECO:0007669"/>
    <property type="project" value="TreeGrafter"/>
</dbReference>
<evidence type="ECO:0000313" key="2">
    <source>
        <dbReference type="Proteomes" id="UP001461498"/>
    </source>
</evidence>
<keyword evidence="2" id="KW-1185">Reference proteome</keyword>
<accession>A0AAW1CM47</accession>
<organism evidence="1 2">
    <name type="scientific">Rhynocoris fuscipes</name>
    <dbReference type="NCBI Taxonomy" id="488301"/>
    <lineage>
        <taxon>Eukaryota</taxon>
        <taxon>Metazoa</taxon>
        <taxon>Ecdysozoa</taxon>
        <taxon>Arthropoda</taxon>
        <taxon>Hexapoda</taxon>
        <taxon>Insecta</taxon>
        <taxon>Pterygota</taxon>
        <taxon>Neoptera</taxon>
        <taxon>Paraneoptera</taxon>
        <taxon>Hemiptera</taxon>
        <taxon>Heteroptera</taxon>
        <taxon>Panheteroptera</taxon>
        <taxon>Cimicomorpha</taxon>
        <taxon>Reduviidae</taxon>
        <taxon>Harpactorinae</taxon>
        <taxon>Harpactorini</taxon>
        <taxon>Rhynocoris</taxon>
    </lineage>
</organism>
<dbReference type="EMBL" id="JAPXFL010000011">
    <property type="protein sequence ID" value="KAK9499496.1"/>
    <property type="molecule type" value="Genomic_DNA"/>
</dbReference>
<sequence>MTVEFTADCGTAQAEDSLQLYVPAFKRTTLVLDVEGDWPVLHKFSNNPAQWPQAAVVLPGNEVVFSLETASDYVKDDKANFYGFKCLVTGYEWSTDTYDGLKLLETELAFLGGMCSASLIKKDLILPPSSGKKFGLNKYNLVILKRFQKFFCGRSRS</sequence>
<dbReference type="PANTHER" id="PTHR45943">
    <property type="entry name" value="E3 UBIQUITIN-PROTEIN LIGASE MYCBP2"/>
    <property type="match status" value="1"/>
</dbReference>
<dbReference type="GO" id="GO:0005634">
    <property type="term" value="C:nucleus"/>
    <property type="evidence" value="ECO:0007669"/>
    <property type="project" value="TreeGrafter"/>
</dbReference>
<dbReference type="Proteomes" id="UP001461498">
    <property type="component" value="Unassembled WGS sequence"/>
</dbReference>
<reference evidence="1 2" key="1">
    <citation type="submission" date="2022-12" db="EMBL/GenBank/DDBJ databases">
        <title>Chromosome-level genome assembly of true bugs.</title>
        <authorList>
            <person name="Ma L."/>
            <person name="Li H."/>
        </authorList>
    </citation>
    <scope>NUCLEOTIDE SEQUENCE [LARGE SCALE GENOMIC DNA]</scope>
    <source>
        <strain evidence="1">Lab_2022b</strain>
    </source>
</reference>
<dbReference type="PANTHER" id="PTHR45943:SF1">
    <property type="entry name" value="E3 UBIQUITIN-PROTEIN LIGASE MYCBP2"/>
    <property type="match status" value="1"/>
</dbReference>
<comment type="caution">
    <text evidence="1">The sequence shown here is derived from an EMBL/GenBank/DDBJ whole genome shotgun (WGS) entry which is preliminary data.</text>
</comment>
<dbReference type="GO" id="GO:0005886">
    <property type="term" value="C:plasma membrane"/>
    <property type="evidence" value="ECO:0007669"/>
    <property type="project" value="TreeGrafter"/>
</dbReference>
<dbReference type="GO" id="GO:0061630">
    <property type="term" value="F:ubiquitin protein ligase activity"/>
    <property type="evidence" value="ECO:0007669"/>
    <property type="project" value="TreeGrafter"/>
</dbReference>
<dbReference type="GO" id="GO:0008582">
    <property type="term" value="P:regulation of synaptic assembly at neuromuscular junction"/>
    <property type="evidence" value="ECO:0007669"/>
    <property type="project" value="TreeGrafter"/>
</dbReference>
<gene>
    <name evidence="1" type="ORF">O3M35_002525</name>
</gene>
<proteinExistence type="predicted"/>